<keyword evidence="2" id="KW-1185">Reference proteome</keyword>
<evidence type="ECO:0000313" key="1">
    <source>
        <dbReference type="EMBL" id="KAK9932368.1"/>
    </source>
</evidence>
<dbReference type="AlphaFoldDB" id="A0AAW1X8M3"/>
<comment type="caution">
    <text evidence="1">The sequence shown here is derived from an EMBL/GenBank/DDBJ whole genome shotgun (WGS) entry which is preliminary data.</text>
</comment>
<name>A0AAW1X8M3_RUBAR</name>
<accession>A0AAW1X8M3</accession>
<dbReference type="EMBL" id="JBEDUW010000004">
    <property type="protein sequence ID" value="KAK9932368.1"/>
    <property type="molecule type" value="Genomic_DNA"/>
</dbReference>
<evidence type="ECO:0000313" key="2">
    <source>
        <dbReference type="Proteomes" id="UP001457282"/>
    </source>
</evidence>
<protein>
    <submittedName>
        <fullName evidence="1">Uncharacterized protein</fullName>
    </submittedName>
</protein>
<proteinExistence type="predicted"/>
<organism evidence="1 2">
    <name type="scientific">Rubus argutus</name>
    <name type="common">Southern blackberry</name>
    <dbReference type="NCBI Taxonomy" id="59490"/>
    <lineage>
        <taxon>Eukaryota</taxon>
        <taxon>Viridiplantae</taxon>
        <taxon>Streptophyta</taxon>
        <taxon>Embryophyta</taxon>
        <taxon>Tracheophyta</taxon>
        <taxon>Spermatophyta</taxon>
        <taxon>Magnoliopsida</taxon>
        <taxon>eudicotyledons</taxon>
        <taxon>Gunneridae</taxon>
        <taxon>Pentapetalae</taxon>
        <taxon>rosids</taxon>
        <taxon>fabids</taxon>
        <taxon>Rosales</taxon>
        <taxon>Rosaceae</taxon>
        <taxon>Rosoideae</taxon>
        <taxon>Rosoideae incertae sedis</taxon>
        <taxon>Rubus</taxon>
    </lineage>
</organism>
<sequence>MAFTTTVSLVVHNSLKGFMDHQVMKKPVTKSSVEAWVIKFRKGLKTLNKNLTMGSEDKEVSAELLAVINREDVLDNVVFNKGEDLGMKIQLLK</sequence>
<dbReference type="Proteomes" id="UP001457282">
    <property type="component" value="Unassembled WGS sequence"/>
</dbReference>
<reference evidence="1 2" key="1">
    <citation type="journal article" date="2023" name="G3 (Bethesda)">
        <title>A chromosome-length genome assembly and annotation of blackberry (Rubus argutus, cv. 'Hillquist').</title>
        <authorList>
            <person name="Bruna T."/>
            <person name="Aryal R."/>
            <person name="Dudchenko O."/>
            <person name="Sargent D.J."/>
            <person name="Mead D."/>
            <person name="Buti M."/>
            <person name="Cavallini A."/>
            <person name="Hytonen T."/>
            <person name="Andres J."/>
            <person name="Pham M."/>
            <person name="Weisz D."/>
            <person name="Mascagni F."/>
            <person name="Usai G."/>
            <person name="Natali L."/>
            <person name="Bassil N."/>
            <person name="Fernandez G.E."/>
            <person name="Lomsadze A."/>
            <person name="Armour M."/>
            <person name="Olukolu B."/>
            <person name="Poorten T."/>
            <person name="Britton C."/>
            <person name="Davik J."/>
            <person name="Ashrafi H."/>
            <person name="Aiden E.L."/>
            <person name="Borodovsky M."/>
            <person name="Worthington M."/>
        </authorList>
    </citation>
    <scope>NUCLEOTIDE SEQUENCE [LARGE SCALE GENOMIC DNA]</scope>
    <source>
        <strain evidence="1">PI 553951</strain>
    </source>
</reference>
<gene>
    <name evidence="1" type="ORF">M0R45_019608</name>
</gene>